<dbReference type="NCBIfam" id="TIGR00810">
    <property type="entry name" value="secG"/>
    <property type="match status" value="1"/>
</dbReference>
<evidence type="ECO:0000256" key="6">
    <source>
        <dbReference type="ARBA" id="ARBA00022692"/>
    </source>
</evidence>
<comment type="function">
    <text evidence="11">Involved in protein export. Participates in an early event of protein translocation.</text>
</comment>
<evidence type="ECO:0000256" key="8">
    <source>
        <dbReference type="ARBA" id="ARBA00022989"/>
    </source>
</evidence>
<evidence type="ECO:0000256" key="1">
    <source>
        <dbReference type="ARBA" id="ARBA00004651"/>
    </source>
</evidence>
<proteinExistence type="inferred from homology"/>
<keyword evidence="5 11" id="KW-1003">Cell membrane</keyword>
<dbReference type="OrthoDB" id="9813947at2"/>
<evidence type="ECO:0000313" key="14">
    <source>
        <dbReference type="Proteomes" id="UP000078596"/>
    </source>
</evidence>
<evidence type="ECO:0000256" key="5">
    <source>
        <dbReference type="ARBA" id="ARBA00022475"/>
    </source>
</evidence>
<accession>A0A191ZH29</accession>
<keyword evidence="4 11" id="KW-0813">Transport</keyword>
<sequence>MQTLILIVHVLLGLSLIGLVLIQHGKGADAGAAFGSGSSGTVFGARGAATFLQKMTGWIVVGFFATSLLLAYVINASHNTISVVNSVPVSKTEPATGGAPVSVNPAPVSKGKPADVPSTISGGAPASSQSGDQPKPADVPGK</sequence>
<keyword evidence="14" id="KW-1185">Reference proteome</keyword>
<evidence type="ECO:0000256" key="10">
    <source>
        <dbReference type="ARBA" id="ARBA00023136"/>
    </source>
</evidence>
<dbReference type="EMBL" id="CP016027">
    <property type="protein sequence ID" value="ANJ67175.1"/>
    <property type="molecule type" value="Genomic_DNA"/>
</dbReference>
<protein>
    <recommendedName>
        <fullName evidence="3 11">Protein-export membrane protein SecG</fullName>
    </recommendedName>
</protein>
<evidence type="ECO:0000256" key="12">
    <source>
        <dbReference type="SAM" id="MobiDB-lite"/>
    </source>
</evidence>
<feature type="compositionally biased region" description="Polar residues" evidence="12">
    <location>
        <begin position="118"/>
        <end position="132"/>
    </location>
</feature>
<dbReference type="Pfam" id="PF03840">
    <property type="entry name" value="SecG"/>
    <property type="match status" value="1"/>
</dbReference>
<dbReference type="GO" id="GO:0005886">
    <property type="term" value="C:plasma membrane"/>
    <property type="evidence" value="ECO:0007669"/>
    <property type="project" value="UniProtKB-SubCell"/>
</dbReference>
<name>A0A191ZH29_9GAMM</name>
<reference evidence="13 14" key="1">
    <citation type="submission" date="2016-06" db="EMBL/GenBank/DDBJ databases">
        <title>Insight into the functional genes involving in sulfur oxidation in Pearl River water.</title>
        <authorList>
            <person name="Luo J."/>
            <person name="Tan X."/>
            <person name="Lin W."/>
        </authorList>
    </citation>
    <scope>NUCLEOTIDE SEQUENCE [LARGE SCALE GENOMIC DNA]</scope>
    <source>
        <strain evidence="13 14">LS2</strain>
    </source>
</reference>
<dbReference type="GO" id="GO:0009306">
    <property type="term" value="P:protein secretion"/>
    <property type="evidence" value="ECO:0007669"/>
    <property type="project" value="UniProtKB-UniRule"/>
</dbReference>
<dbReference type="GO" id="GO:0015450">
    <property type="term" value="F:protein-transporting ATPase activity"/>
    <property type="evidence" value="ECO:0007669"/>
    <property type="project" value="UniProtKB-UniRule"/>
</dbReference>
<organism evidence="13 14">
    <name type="scientific">Halothiobacillus diazotrophicus</name>
    <dbReference type="NCBI Taxonomy" id="1860122"/>
    <lineage>
        <taxon>Bacteria</taxon>
        <taxon>Pseudomonadati</taxon>
        <taxon>Pseudomonadota</taxon>
        <taxon>Gammaproteobacteria</taxon>
        <taxon>Chromatiales</taxon>
        <taxon>Halothiobacillaceae</taxon>
        <taxon>Halothiobacillus</taxon>
    </lineage>
</organism>
<dbReference type="Proteomes" id="UP000078596">
    <property type="component" value="Chromosome"/>
</dbReference>
<gene>
    <name evidence="13" type="ORF">A9404_07060</name>
</gene>
<comment type="caution">
    <text evidence="11">Lacks conserved residue(s) required for the propagation of feature annotation.</text>
</comment>
<keyword evidence="9 11" id="KW-0811">Translocation</keyword>
<dbReference type="PANTHER" id="PTHR34182">
    <property type="entry name" value="PROTEIN-EXPORT MEMBRANE PROTEIN SECG"/>
    <property type="match status" value="1"/>
</dbReference>
<feature type="transmembrane region" description="Helical" evidence="11">
    <location>
        <begin position="51"/>
        <end position="74"/>
    </location>
</feature>
<dbReference type="STRING" id="1860122.A9404_07060"/>
<keyword evidence="10 11" id="KW-0472">Membrane</keyword>
<evidence type="ECO:0000256" key="4">
    <source>
        <dbReference type="ARBA" id="ARBA00022448"/>
    </source>
</evidence>
<comment type="subcellular location">
    <subcellularLocation>
        <location evidence="1 11">Cell membrane</location>
        <topology evidence="1 11">Multi-pass membrane protein</topology>
    </subcellularLocation>
</comment>
<dbReference type="RefSeq" id="WP_066099579.1">
    <property type="nucleotide sequence ID" value="NZ_CP016027.1"/>
</dbReference>
<keyword evidence="8 11" id="KW-1133">Transmembrane helix</keyword>
<evidence type="ECO:0000256" key="9">
    <source>
        <dbReference type="ARBA" id="ARBA00023010"/>
    </source>
</evidence>
<dbReference type="KEGG" id="haz:A9404_07060"/>
<dbReference type="PRINTS" id="PR01651">
    <property type="entry name" value="SECGEXPORT"/>
</dbReference>
<dbReference type="GO" id="GO:0065002">
    <property type="term" value="P:intracellular protein transmembrane transport"/>
    <property type="evidence" value="ECO:0007669"/>
    <property type="project" value="TreeGrafter"/>
</dbReference>
<keyword evidence="7 11" id="KW-0653">Protein transport</keyword>
<evidence type="ECO:0000256" key="11">
    <source>
        <dbReference type="RuleBase" id="RU365087"/>
    </source>
</evidence>
<evidence type="ECO:0000256" key="3">
    <source>
        <dbReference type="ARBA" id="ARBA00017876"/>
    </source>
</evidence>
<evidence type="ECO:0000313" key="13">
    <source>
        <dbReference type="EMBL" id="ANJ67175.1"/>
    </source>
</evidence>
<comment type="similarity">
    <text evidence="2 11">Belongs to the SecG family.</text>
</comment>
<dbReference type="AlphaFoldDB" id="A0A191ZH29"/>
<dbReference type="InterPro" id="IPR004692">
    <property type="entry name" value="SecG"/>
</dbReference>
<evidence type="ECO:0000256" key="2">
    <source>
        <dbReference type="ARBA" id="ARBA00008445"/>
    </source>
</evidence>
<feature type="region of interest" description="Disordered" evidence="12">
    <location>
        <begin position="92"/>
        <end position="142"/>
    </location>
</feature>
<dbReference type="PANTHER" id="PTHR34182:SF1">
    <property type="entry name" value="PROTEIN-EXPORT MEMBRANE PROTEIN SECG"/>
    <property type="match status" value="1"/>
</dbReference>
<evidence type="ECO:0000256" key="7">
    <source>
        <dbReference type="ARBA" id="ARBA00022927"/>
    </source>
</evidence>
<keyword evidence="6 11" id="KW-0812">Transmembrane</keyword>
<dbReference type="GO" id="GO:0043952">
    <property type="term" value="P:protein transport by the Sec complex"/>
    <property type="evidence" value="ECO:0007669"/>
    <property type="project" value="TreeGrafter"/>
</dbReference>